<sequence>MTAELNLCPLTVYARMIYMVIRTATLLALTLFVLGTAEARMYRWVDDNGMTVYSQSPPPSGEATEIKVNTSTAAADKKAPTNSQPKPEAEPEKKAAGPTKAEIEASNKIKADNCKAATSNLSLYEHLGNKLVKTPDGLYKRLTEEERQQKIQESKDAIAEFCDK</sequence>
<evidence type="ECO:0000259" key="3">
    <source>
        <dbReference type="Pfam" id="PF13511"/>
    </source>
</evidence>
<dbReference type="Proteomes" id="UP000317355">
    <property type="component" value="Unassembled WGS sequence"/>
</dbReference>
<keyword evidence="2" id="KW-0812">Transmembrane</keyword>
<evidence type="ECO:0000313" key="4">
    <source>
        <dbReference type="EMBL" id="TVT57633.1"/>
    </source>
</evidence>
<evidence type="ECO:0000256" key="1">
    <source>
        <dbReference type="SAM" id="MobiDB-lite"/>
    </source>
</evidence>
<evidence type="ECO:0000313" key="5">
    <source>
        <dbReference type="Proteomes" id="UP000317355"/>
    </source>
</evidence>
<comment type="caution">
    <text evidence="4">The sequence shown here is derived from an EMBL/GenBank/DDBJ whole genome shotgun (WGS) entry which is preliminary data.</text>
</comment>
<reference evidence="4 5" key="1">
    <citation type="submission" date="2019-07" db="EMBL/GenBank/DDBJ databases">
        <title>The pathways for chlorine oxyanion respiration interact through the shared metabolite chlorate.</title>
        <authorList>
            <person name="Barnum T.P."/>
            <person name="Cheng Y."/>
            <person name="Hill K.A."/>
            <person name="Lucas L.N."/>
            <person name="Carlson H.K."/>
            <person name="Coates J.D."/>
        </authorList>
    </citation>
    <scope>NUCLEOTIDE SEQUENCE [LARGE SCALE GENOMIC DNA]</scope>
    <source>
        <strain evidence="4">BK-3</strain>
    </source>
</reference>
<feature type="transmembrane region" description="Helical" evidence="2">
    <location>
        <begin position="12"/>
        <end position="34"/>
    </location>
</feature>
<feature type="compositionally biased region" description="Basic and acidic residues" evidence="1">
    <location>
        <begin position="87"/>
        <end position="108"/>
    </location>
</feature>
<evidence type="ECO:0000256" key="2">
    <source>
        <dbReference type="SAM" id="Phobius"/>
    </source>
</evidence>
<dbReference type="EMBL" id="VMRY01000012">
    <property type="protein sequence ID" value="TVT57633.1"/>
    <property type="molecule type" value="Genomic_DNA"/>
</dbReference>
<dbReference type="InterPro" id="IPR025392">
    <property type="entry name" value="DUF4124"/>
</dbReference>
<gene>
    <name evidence="4" type="ORF">FHK82_05485</name>
</gene>
<feature type="domain" description="DUF4124" evidence="3">
    <location>
        <begin position="29"/>
        <end position="80"/>
    </location>
</feature>
<dbReference type="AlphaFoldDB" id="A0A558D9I5"/>
<proteinExistence type="predicted"/>
<organism evidence="4 5">
    <name type="scientific">Sedimenticola thiotaurini</name>
    <dbReference type="NCBI Taxonomy" id="1543721"/>
    <lineage>
        <taxon>Bacteria</taxon>
        <taxon>Pseudomonadati</taxon>
        <taxon>Pseudomonadota</taxon>
        <taxon>Gammaproteobacteria</taxon>
        <taxon>Chromatiales</taxon>
        <taxon>Sedimenticolaceae</taxon>
        <taxon>Sedimenticola</taxon>
    </lineage>
</organism>
<name>A0A558D9I5_9GAMM</name>
<dbReference type="Pfam" id="PF13511">
    <property type="entry name" value="DUF4124"/>
    <property type="match status" value="1"/>
</dbReference>
<feature type="region of interest" description="Disordered" evidence="1">
    <location>
        <begin position="55"/>
        <end position="108"/>
    </location>
</feature>
<keyword evidence="2" id="KW-0472">Membrane</keyword>
<protein>
    <submittedName>
        <fullName evidence="4">DUF4124 domain-containing protein</fullName>
    </submittedName>
</protein>
<accession>A0A558D9I5</accession>
<keyword evidence="2" id="KW-1133">Transmembrane helix</keyword>